<feature type="transmembrane region" description="Helical" evidence="14">
    <location>
        <begin position="95"/>
        <end position="120"/>
    </location>
</feature>
<dbReference type="EC" id="2.7.13.3" evidence="3"/>
<dbReference type="GO" id="GO:0000155">
    <property type="term" value="F:phosphorelay sensor kinase activity"/>
    <property type="evidence" value="ECO:0007669"/>
    <property type="project" value="InterPro"/>
</dbReference>
<evidence type="ECO:0000259" key="15">
    <source>
        <dbReference type="PROSITE" id="PS50109"/>
    </source>
</evidence>
<sequence length="429" mass="48474">MKDQILFLFNHLLFVLVMVFIYQFWLDRKERTFEQKRMMHIIFSTICVIFCMSFTVTLTDEFIVDLRQIPMLIAALYGGVYAAIPLAIITVGYRFIIGGAGIVGAVSMGISIIIISLIFSKRYLTWSIRKKVIWSMLLALYASSLVLTVYIVLSAGIELLTNGLPEKNIIYIFGVFIIFHVAGTGIATYAFEKINSFINMKQRIIQTEKIELISHLAASISHEVRNPLTVSRGFMQLLLEDSLKDKKNEYASIAINELDRAERIITDYLTFAKPIEERQEIFDVRQECLHVIEVIRPLANMNAVEVTTHLTEAYTEGSRQSFQQCLLNITKNGIEAIEDGGALHIELLANNKHITLLVRDTGKGMTEEQMKRLGEPYFTTKGAKGTGLGMMVSYGIIHSMNGSIKVTSELGKGTCFEITLPRKNENEQE</sequence>
<feature type="transmembrane region" description="Helical" evidence="14">
    <location>
        <begin position="7"/>
        <end position="26"/>
    </location>
</feature>
<evidence type="ECO:0000256" key="13">
    <source>
        <dbReference type="ARBA" id="ARBA00023136"/>
    </source>
</evidence>
<comment type="subcellular location">
    <subcellularLocation>
        <location evidence="2">Cell membrane</location>
        <topology evidence="2">Multi-pass membrane protein</topology>
    </subcellularLocation>
</comment>
<protein>
    <recommendedName>
        <fullName evidence="3">histidine kinase</fullName>
        <ecNumber evidence="3">2.7.13.3</ecNumber>
    </recommendedName>
</protein>
<feature type="transmembrane region" description="Helical" evidence="14">
    <location>
        <begin position="132"/>
        <end position="157"/>
    </location>
</feature>
<gene>
    <name evidence="16" type="ORF">HNR53_004671</name>
</gene>
<dbReference type="EMBL" id="JACHGK010000036">
    <property type="protein sequence ID" value="MBB6447949.1"/>
    <property type="molecule type" value="Genomic_DNA"/>
</dbReference>
<keyword evidence="17" id="KW-1185">Reference proteome</keyword>
<evidence type="ECO:0000256" key="5">
    <source>
        <dbReference type="ARBA" id="ARBA00022553"/>
    </source>
</evidence>
<evidence type="ECO:0000256" key="8">
    <source>
        <dbReference type="ARBA" id="ARBA00022741"/>
    </source>
</evidence>
<dbReference type="InterPro" id="IPR036097">
    <property type="entry name" value="HisK_dim/P_sf"/>
</dbReference>
<dbReference type="Gene3D" id="1.10.287.130">
    <property type="match status" value="1"/>
</dbReference>
<comment type="caution">
    <text evidence="16">The sequence shown here is derived from an EMBL/GenBank/DDBJ whole genome shotgun (WGS) entry which is preliminary data.</text>
</comment>
<evidence type="ECO:0000256" key="11">
    <source>
        <dbReference type="ARBA" id="ARBA00022989"/>
    </source>
</evidence>
<keyword evidence="10" id="KW-0067">ATP-binding</keyword>
<keyword evidence="7 14" id="KW-0812">Transmembrane</keyword>
<keyword evidence="13 14" id="KW-0472">Membrane</keyword>
<dbReference type="CDD" id="cd00082">
    <property type="entry name" value="HisKA"/>
    <property type="match status" value="1"/>
</dbReference>
<dbReference type="SMART" id="SM00387">
    <property type="entry name" value="HATPase_c"/>
    <property type="match status" value="1"/>
</dbReference>
<evidence type="ECO:0000313" key="17">
    <source>
        <dbReference type="Proteomes" id="UP000531594"/>
    </source>
</evidence>
<comment type="catalytic activity">
    <reaction evidence="1">
        <text>ATP + protein L-histidine = ADP + protein N-phospho-L-histidine.</text>
        <dbReference type="EC" id="2.7.13.3"/>
    </reaction>
</comment>
<feature type="domain" description="Histidine kinase" evidence="15">
    <location>
        <begin position="219"/>
        <end position="424"/>
    </location>
</feature>
<feature type="transmembrane region" description="Helical" evidence="14">
    <location>
        <begin position="169"/>
        <end position="191"/>
    </location>
</feature>
<evidence type="ECO:0000256" key="9">
    <source>
        <dbReference type="ARBA" id="ARBA00022777"/>
    </source>
</evidence>
<evidence type="ECO:0000256" key="6">
    <source>
        <dbReference type="ARBA" id="ARBA00022679"/>
    </source>
</evidence>
<dbReference type="Pfam" id="PF02518">
    <property type="entry name" value="HATPase_c"/>
    <property type="match status" value="1"/>
</dbReference>
<reference evidence="16 17" key="1">
    <citation type="submission" date="2020-08" db="EMBL/GenBank/DDBJ databases">
        <title>Genomic Encyclopedia of Type Strains, Phase IV (KMG-IV): sequencing the most valuable type-strain genomes for metagenomic binning, comparative biology and taxonomic classification.</title>
        <authorList>
            <person name="Goeker M."/>
        </authorList>
    </citation>
    <scope>NUCLEOTIDE SEQUENCE [LARGE SCALE GENOMIC DNA]</scope>
    <source>
        <strain evidence="16 17">DSM 5391</strain>
    </source>
</reference>
<evidence type="ECO:0000256" key="4">
    <source>
        <dbReference type="ARBA" id="ARBA00022475"/>
    </source>
</evidence>
<dbReference type="PRINTS" id="PR00344">
    <property type="entry name" value="BCTRLSENSOR"/>
</dbReference>
<evidence type="ECO:0000256" key="12">
    <source>
        <dbReference type="ARBA" id="ARBA00023012"/>
    </source>
</evidence>
<keyword evidence="5" id="KW-0597">Phosphoprotein</keyword>
<dbReference type="Pfam" id="PF00512">
    <property type="entry name" value="HisKA"/>
    <property type="match status" value="1"/>
</dbReference>
<dbReference type="SUPFAM" id="SSF55874">
    <property type="entry name" value="ATPase domain of HSP90 chaperone/DNA topoisomerase II/histidine kinase"/>
    <property type="match status" value="1"/>
</dbReference>
<evidence type="ECO:0000256" key="10">
    <source>
        <dbReference type="ARBA" id="ARBA00022840"/>
    </source>
</evidence>
<dbReference type="Proteomes" id="UP000531594">
    <property type="component" value="Unassembled WGS sequence"/>
</dbReference>
<dbReference type="InterPro" id="IPR003594">
    <property type="entry name" value="HATPase_dom"/>
</dbReference>
<dbReference type="Pfam" id="PF07694">
    <property type="entry name" value="5TM-5TMR_LYT"/>
    <property type="match status" value="1"/>
</dbReference>
<name>A0A7X0HW33_9BACI</name>
<dbReference type="GO" id="GO:0071555">
    <property type="term" value="P:cell wall organization"/>
    <property type="evidence" value="ECO:0007669"/>
    <property type="project" value="InterPro"/>
</dbReference>
<dbReference type="PANTHER" id="PTHR43065:SF46">
    <property type="entry name" value="C4-DICARBOXYLATE TRANSPORT SENSOR PROTEIN DCTB"/>
    <property type="match status" value="1"/>
</dbReference>
<dbReference type="InterPro" id="IPR005467">
    <property type="entry name" value="His_kinase_dom"/>
</dbReference>
<dbReference type="SUPFAM" id="SSF47384">
    <property type="entry name" value="Homodimeric domain of signal transducing histidine kinase"/>
    <property type="match status" value="1"/>
</dbReference>
<evidence type="ECO:0000256" key="2">
    <source>
        <dbReference type="ARBA" id="ARBA00004651"/>
    </source>
</evidence>
<keyword evidence="9 16" id="KW-0418">Kinase</keyword>
<dbReference type="SMART" id="SM00388">
    <property type="entry name" value="HisKA"/>
    <property type="match status" value="1"/>
</dbReference>
<evidence type="ECO:0000256" key="14">
    <source>
        <dbReference type="SAM" id="Phobius"/>
    </source>
</evidence>
<evidence type="ECO:0000256" key="7">
    <source>
        <dbReference type="ARBA" id="ARBA00022692"/>
    </source>
</evidence>
<dbReference type="RefSeq" id="WP_184530362.1">
    <property type="nucleotide sequence ID" value="NZ_JACHGK010000036.1"/>
</dbReference>
<keyword evidence="6 16" id="KW-0808">Transferase</keyword>
<dbReference type="PANTHER" id="PTHR43065">
    <property type="entry name" value="SENSOR HISTIDINE KINASE"/>
    <property type="match status" value="1"/>
</dbReference>
<evidence type="ECO:0000313" key="16">
    <source>
        <dbReference type="EMBL" id="MBB6447949.1"/>
    </source>
</evidence>
<evidence type="ECO:0000256" key="3">
    <source>
        <dbReference type="ARBA" id="ARBA00012438"/>
    </source>
</evidence>
<accession>A0A7X0HW33</accession>
<feature type="transmembrane region" description="Helical" evidence="14">
    <location>
        <begin position="38"/>
        <end position="59"/>
    </location>
</feature>
<evidence type="ECO:0000256" key="1">
    <source>
        <dbReference type="ARBA" id="ARBA00000085"/>
    </source>
</evidence>
<proteinExistence type="predicted"/>
<organism evidence="16 17">
    <name type="scientific">Bacillus benzoevorans</name>
    <dbReference type="NCBI Taxonomy" id="1456"/>
    <lineage>
        <taxon>Bacteria</taxon>
        <taxon>Bacillati</taxon>
        <taxon>Bacillota</taxon>
        <taxon>Bacilli</taxon>
        <taxon>Bacillales</taxon>
        <taxon>Bacillaceae</taxon>
        <taxon>Bacillus</taxon>
    </lineage>
</organism>
<dbReference type="Gene3D" id="3.30.565.10">
    <property type="entry name" value="Histidine kinase-like ATPase, C-terminal domain"/>
    <property type="match status" value="1"/>
</dbReference>
<dbReference type="PROSITE" id="PS50109">
    <property type="entry name" value="HIS_KIN"/>
    <property type="match status" value="1"/>
</dbReference>
<dbReference type="GO" id="GO:0005524">
    <property type="term" value="F:ATP binding"/>
    <property type="evidence" value="ECO:0007669"/>
    <property type="project" value="UniProtKB-KW"/>
</dbReference>
<keyword evidence="4" id="KW-1003">Cell membrane</keyword>
<dbReference type="GO" id="GO:0005886">
    <property type="term" value="C:plasma membrane"/>
    <property type="evidence" value="ECO:0007669"/>
    <property type="project" value="UniProtKB-SubCell"/>
</dbReference>
<dbReference type="InterPro" id="IPR004358">
    <property type="entry name" value="Sig_transdc_His_kin-like_C"/>
</dbReference>
<feature type="transmembrane region" description="Helical" evidence="14">
    <location>
        <begin position="71"/>
        <end position="89"/>
    </location>
</feature>
<keyword evidence="8" id="KW-0547">Nucleotide-binding</keyword>
<keyword evidence="12" id="KW-0902">Two-component regulatory system</keyword>
<dbReference type="AlphaFoldDB" id="A0A7X0HW33"/>
<dbReference type="InterPro" id="IPR011620">
    <property type="entry name" value="Sig_transdc_His_kinase_LytS_TM"/>
</dbReference>
<dbReference type="InterPro" id="IPR003661">
    <property type="entry name" value="HisK_dim/P_dom"/>
</dbReference>
<dbReference type="InterPro" id="IPR036890">
    <property type="entry name" value="HATPase_C_sf"/>
</dbReference>
<keyword evidence="11 14" id="KW-1133">Transmembrane helix</keyword>